<protein>
    <submittedName>
        <fullName evidence="1">Uncharacterized protein</fullName>
    </submittedName>
</protein>
<dbReference type="EMBL" id="BART01006561">
    <property type="protein sequence ID" value="GAG65798.1"/>
    <property type="molecule type" value="Genomic_DNA"/>
</dbReference>
<gene>
    <name evidence="1" type="ORF">S01H4_14969</name>
</gene>
<comment type="caution">
    <text evidence="1">The sequence shown here is derived from an EMBL/GenBank/DDBJ whole genome shotgun (WGS) entry which is preliminary data.</text>
</comment>
<evidence type="ECO:0000313" key="1">
    <source>
        <dbReference type="EMBL" id="GAG65798.1"/>
    </source>
</evidence>
<accession>X0ZZA8</accession>
<feature type="non-terminal residue" evidence="1">
    <location>
        <position position="1"/>
    </location>
</feature>
<proteinExistence type="predicted"/>
<name>X0ZZA8_9ZZZZ</name>
<reference evidence="1" key="1">
    <citation type="journal article" date="2014" name="Front. Microbiol.">
        <title>High frequency of phylogenetically diverse reductive dehalogenase-homologous genes in deep subseafloor sedimentary metagenomes.</title>
        <authorList>
            <person name="Kawai M."/>
            <person name="Futagami T."/>
            <person name="Toyoda A."/>
            <person name="Takaki Y."/>
            <person name="Nishi S."/>
            <person name="Hori S."/>
            <person name="Arai W."/>
            <person name="Tsubouchi T."/>
            <person name="Morono Y."/>
            <person name="Uchiyama I."/>
            <person name="Ito T."/>
            <person name="Fujiyama A."/>
            <person name="Inagaki F."/>
            <person name="Takami H."/>
        </authorList>
    </citation>
    <scope>NUCLEOTIDE SEQUENCE</scope>
    <source>
        <strain evidence="1">Expedition CK06-06</strain>
    </source>
</reference>
<dbReference type="AlphaFoldDB" id="X0ZZA8"/>
<sequence>WCLNKSGFAELNAVLILCLIDNFEFLSLFELEFEVIIDSLVKKFVKKVLFHNRIILELNPFF</sequence>
<organism evidence="1">
    <name type="scientific">marine sediment metagenome</name>
    <dbReference type="NCBI Taxonomy" id="412755"/>
    <lineage>
        <taxon>unclassified sequences</taxon>
        <taxon>metagenomes</taxon>
        <taxon>ecological metagenomes</taxon>
    </lineage>
</organism>